<keyword evidence="1" id="KW-0472">Membrane</keyword>
<dbReference type="Proteomes" id="UP000574276">
    <property type="component" value="Unassembled WGS sequence"/>
</dbReference>
<name>A0A839JXS3_9FIRM</name>
<accession>A0A839JXS3</accession>
<protein>
    <submittedName>
        <fullName evidence="2">Uncharacterized protein</fullName>
    </submittedName>
</protein>
<comment type="caution">
    <text evidence="2">The sequence shown here is derived from an EMBL/GenBank/DDBJ whole genome shotgun (WGS) entry which is preliminary data.</text>
</comment>
<evidence type="ECO:0000313" key="3">
    <source>
        <dbReference type="Proteomes" id="UP000574276"/>
    </source>
</evidence>
<dbReference type="AlphaFoldDB" id="A0A839JXS3"/>
<proteinExistence type="predicted"/>
<feature type="transmembrane region" description="Helical" evidence="1">
    <location>
        <begin position="43"/>
        <end position="58"/>
    </location>
</feature>
<keyword evidence="3" id="KW-1185">Reference proteome</keyword>
<dbReference type="EMBL" id="JACEGA010000001">
    <property type="protein sequence ID" value="MBB2182230.1"/>
    <property type="molecule type" value="Genomic_DNA"/>
</dbReference>
<evidence type="ECO:0000256" key="1">
    <source>
        <dbReference type="SAM" id="Phobius"/>
    </source>
</evidence>
<keyword evidence="1" id="KW-1133">Transmembrane helix</keyword>
<keyword evidence="1" id="KW-0812">Transmembrane</keyword>
<dbReference type="RefSeq" id="WP_228351957.1">
    <property type="nucleotide sequence ID" value="NZ_JACEGA010000001.1"/>
</dbReference>
<evidence type="ECO:0000313" key="2">
    <source>
        <dbReference type="EMBL" id="MBB2182230.1"/>
    </source>
</evidence>
<reference evidence="2 3" key="1">
    <citation type="submission" date="2020-07" db="EMBL/GenBank/DDBJ databases">
        <title>Characterization and genome sequencing of isolate MD1, a novel member within the family Lachnospiraceae.</title>
        <authorList>
            <person name="Rettenmaier R."/>
            <person name="Di Bello L."/>
            <person name="Zinser C."/>
            <person name="Scheitz K."/>
            <person name="Liebl W."/>
            <person name="Zverlov V."/>
        </authorList>
    </citation>
    <scope>NUCLEOTIDE SEQUENCE [LARGE SCALE GENOMIC DNA]</scope>
    <source>
        <strain evidence="2 3">MD1</strain>
    </source>
</reference>
<sequence>MKKIKQCIKWFLKQEEPVKLEYIIISVILLFFIIFGIYKMLPSIVLLLCILVFFYSEYKECKAAARSVEVSREEYFKMFLQERYMNMAELLVVVLKEYENELGIRVVSASSILSPNNWCKNKNGINFFIFRAQSTKYPEFNLDDLRLLLQERLRQQFIDYIWIASLHRTDKHLAITATYVDCYEVEKFMQDYETKRLQASLRDKTGSPDDRDF</sequence>
<feature type="transmembrane region" description="Helical" evidence="1">
    <location>
        <begin position="20"/>
        <end position="37"/>
    </location>
</feature>
<gene>
    <name evidence="2" type="ORF">H0486_04990</name>
</gene>
<organism evidence="2 3">
    <name type="scientific">Variimorphobacter saccharofermentans</name>
    <dbReference type="NCBI Taxonomy" id="2755051"/>
    <lineage>
        <taxon>Bacteria</taxon>
        <taxon>Bacillati</taxon>
        <taxon>Bacillota</taxon>
        <taxon>Clostridia</taxon>
        <taxon>Lachnospirales</taxon>
        <taxon>Lachnospiraceae</taxon>
        <taxon>Variimorphobacter</taxon>
    </lineage>
</organism>